<sequence length="104" mass="11974">MTSILGGLLSNSIHKAFSLSQCLLLNQVRGLKFVQFPKKRCPDCYFVFSENRKEVFCTAHPRHRQSTPVLPKKMTYIMTSATQGRSTRQGNTRMLTQSNFRLDF</sequence>
<dbReference type="EMBL" id="HG994590">
    <property type="protein sequence ID" value="CAF2802305.1"/>
    <property type="molecule type" value="Genomic_DNA"/>
</dbReference>
<name>A0A7R8CF17_LEPSM</name>
<keyword evidence="3" id="KW-0687">Ribonucleoprotein</keyword>
<protein>
    <recommendedName>
        <fullName evidence="4">39S ribosomal protein L36, mitochondrial</fullName>
    </recommendedName>
</protein>
<dbReference type="SUPFAM" id="SSF57840">
    <property type="entry name" value="Ribosomal protein L36"/>
    <property type="match status" value="1"/>
</dbReference>
<evidence type="ECO:0000313" key="6">
    <source>
        <dbReference type="Proteomes" id="UP000675881"/>
    </source>
</evidence>
<accession>A0A7R8CF17</accession>
<dbReference type="Pfam" id="PF00444">
    <property type="entry name" value="Ribosomal_L36"/>
    <property type="match status" value="1"/>
</dbReference>
<dbReference type="GO" id="GO:0005840">
    <property type="term" value="C:ribosome"/>
    <property type="evidence" value="ECO:0007669"/>
    <property type="project" value="UniProtKB-KW"/>
</dbReference>
<evidence type="ECO:0000256" key="2">
    <source>
        <dbReference type="ARBA" id="ARBA00022980"/>
    </source>
</evidence>
<dbReference type="Proteomes" id="UP000675881">
    <property type="component" value="Chromosome 11"/>
</dbReference>
<keyword evidence="6" id="KW-1185">Reference proteome</keyword>
<dbReference type="AlphaFoldDB" id="A0A7R8CF17"/>
<dbReference type="OMA" id="IMTHATQ"/>
<reference evidence="5" key="1">
    <citation type="submission" date="2021-02" db="EMBL/GenBank/DDBJ databases">
        <authorList>
            <person name="Bekaert M."/>
        </authorList>
    </citation>
    <scope>NUCLEOTIDE SEQUENCE</scope>
    <source>
        <strain evidence="5">IoA-00</strain>
    </source>
</reference>
<dbReference type="InterPro" id="IPR000473">
    <property type="entry name" value="Ribosomal_bL36"/>
</dbReference>
<evidence type="ECO:0000256" key="4">
    <source>
        <dbReference type="ARBA" id="ARBA00035411"/>
    </source>
</evidence>
<proteinExistence type="inferred from homology"/>
<dbReference type="GO" id="GO:0003735">
    <property type="term" value="F:structural constituent of ribosome"/>
    <property type="evidence" value="ECO:0007669"/>
    <property type="project" value="InterPro"/>
</dbReference>
<keyword evidence="2" id="KW-0689">Ribosomal protein</keyword>
<evidence type="ECO:0000256" key="3">
    <source>
        <dbReference type="ARBA" id="ARBA00023274"/>
    </source>
</evidence>
<gene>
    <name evidence="5" type="ORF">LSAA_2776</name>
</gene>
<dbReference type="GO" id="GO:0006412">
    <property type="term" value="P:translation"/>
    <property type="evidence" value="ECO:0007669"/>
    <property type="project" value="InterPro"/>
</dbReference>
<dbReference type="GO" id="GO:1990904">
    <property type="term" value="C:ribonucleoprotein complex"/>
    <property type="evidence" value="ECO:0007669"/>
    <property type="project" value="UniProtKB-KW"/>
</dbReference>
<evidence type="ECO:0000313" key="5">
    <source>
        <dbReference type="EMBL" id="CAF2802305.1"/>
    </source>
</evidence>
<evidence type="ECO:0000256" key="1">
    <source>
        <dbReference type="ARBA" id="ARBA00007645"/>
    </source>
</evidence>
<dbReference type="InterPro" id="IPR035977">
    <property type="entry name" value="Ribosomal_bL36_sp"/>
</dbReference>
<comment type="similarity">
    <text evidence="1">Belongs to the bacterial ribosomal protein bL36 family.</text>
</comment>
<organism evidence="5 6">
    <name type="scientific">Lepeophtheirus salmonis</name>
    <name type="common">Salmon louse</name>
    <name type="synonym">Caligus salmonis</name>
    <dbReference type="NCBI Taxonomy" id="72036"/>
    <lineage>
        <taxon>Eukaryota</taxon>
        <taxon>Metazoa</taxon>
        <taxon>Ecdysozoa</taxon>
        <taxon>Arthropoda</taxon>
        <taxon>Crustacea</taxon>
        <taxon>Multicrustacea</taxon>
        <taxon>Hexanauplia</taxon>
        <taxon>Copepoda</taxon>
        <taxon>Siphonostomatoida</taxon>
        <taxon>Caligidae</taxon>
        <taxon>Lepeophtheirus</taxon>
    </lineage>
</organism>